<feature type="region of interest" description="Disordered" evidence="1">
    <location>
        <begin position="1"/>
        <end position="37"/>
    </location>
</feature>
<evidence type="ECO:0000313" key="2">
    <source>
        <dbReference type="EMBL" id="AKJ03122.1"/>
    </source>
</evidence>
<proteinExistence type="predicted"/>
<accession>A0AAC8TEM7</accession>
<dbReference type="Proteomes" id="UP000035579">
    <property type="component" value="Chromosome"/>
</dbReference>
<evidence type="ECO:0000256" key="1">
    <source>
        <dbReference type="SAM" id="MobiDB-lite"/>
    </source>
</evidence>
<gene>
    <name evidence="2" type="ORF">AA314_04748</name>
</gene>
<dbReference type="EMBL" id="CP011509">
    <property type="protein sequence ID" value="AKJ03122.1"/>
    <property type="molecule type" value="Genomic_DNA"/>
</dbReference>
<reference evidence="2 3" key="1">
    <citation type="submission" date="2015-05" db="EMBL/GenBank/DDBJ databases">
        <title>Genome assembly of Archangium gephyra DSM 2261.</title>
        <authorList>
            <person name="Sharma G."/>
            <person name="Subramanian S."/>
        </authorList>
    </citation>
    <scope>NUCLEOTIDE SEQUENCE [LARGE SCALE GENOMIC DNA]</scope>
    <source>
        <strain evidence="2 3">DSM 2261</strain>
    </source>
</reference>
<sequence length="37" mass="4063">MGTIPQKGFSENNSAPIRIRTGARNPTRIERRAPLGV</sequence>
<dbReference type="KEGG" id="age:AA314_04748"/>
<protein>
    <submittedName>
        <fullName evidence="2">Uncharacterized protein</fullName>
    </submittedName>
</protein>
<organism evidence="2 3">
    <name type="scientific">Archangium gephyra</name>
    <dbReference type="NCBI Taxonomy" id="48"/>
    <lineage>
        <taxon>Bacteria</taxon>
        <taxon>Pseudomonadati</taxon>
        <taxon>Myxococcota</taxon>
        <taxon>Myxococcia</taxon>
        <taxon>Myxococcales</taxon>
        <taxon>Cystobacterineae</taxon>
        <taxon>Archangiaceae</taxon>
        <taxon>Archangium</taxon>
    </lineage>
</organism>
<name>A0AAC8TEM7_9BACT</name>
<dbReference type="AlphaFoldDB" id="A0AAC8TEM7"/>
<feature type="compositionally biased region" description="Basic and acidic residues" evidence="1">
    <location>
        <begin position="27"/>
        <end position="37"/>
    </location>
</feature>
<evidence type="ECO:0000313" key="3">
    <source>
        <dbReference type="Proteomes" id="UP000035579"/>
    </source>
</evidence>